<organism evidence="5 6">
    <name type="scientific">Ganoderma sinense ZZ0214-1</name>
    <dbReference type="NCBI Taxonomy" id="1077348"/>
    <lineage>
        <taxon>Eukaryota</taxon>
        <taxon>Fungi</taxon>
        <taxon>Dikarya</taxon>
        <taxon>Basidiomycota</taxon>
        <taxon>Agaricomycotina</taxon>
        <taxon>Agaricomycetes</taxon>
        <taxon>Polyporales</taxon>
        <taxon>Polyporaceae</taxon>
        <taxon>Ganoderma</taxon>
    </lineage>
</organism>
<dbReference type="AlphaFoldDB" id="A0A2G8RVV3"/>
<feature type="compositionally biased region" description="Polar residues" evidence="3">
    <location>
        <begin position="632"/>
        <end position="641"/>
    </location>
</feature>
<dbReference type="InterPro" id="IPR022812">
    <property type="entry name" value="Dynamin"/>
</dbReference>
<feature type="compositionally biased region" description="Low complexity" evidence="3">
    <location>
        <begin position="570"/>
        <end position="580"/>
    </location>
</feature>
<dbReference type="Gene3D" id="3.40.50.300">
    <property type="entry name" value="P-loop containing nucleotide triphosphate hydrolases"/>
    <property type="match status" value="1"/>
</dbReference>
<feature type="compositionally biased region" description="Low complexity" evidence="3">
    <location>
        <begin position="592"/>
        <end position="604"/>
    </location>
</feature>
<dbReference type="GO" id="GO:0005874">
    <property type="term" value="C:microtubule"/>
    <property type="evidence" value="ECO:0007669"/>
    <property type="project" value="TreeGrafter"/>
</dbReference>
<evidence type="ECO:0000256" key="1">
    <source>
        <dbReference type="ARBA" id="ARBA00022741"/>
    </source>
</evidence>
<dbReference type="InterPro" id="IPR020850">
    <property type="entry name" value="GED_dom"/>
</dbReference>
<dbReference type="PROSITE" id="PS51388">
    <property type="entry name" value="GED"/>
    <property type="match status" value="1"/>
</dbReference>
<evidence type="ECO:0000256" key="3">
    <source>
        <dbReference type="SAM" id="MobiDB-lite"/>
    </source>
</evidence>
<dbReference type="Proteomes" id="UP000230002">
    <property type="component" value="Unassembled WGS sequence"/>
</dbReference>
<name>A0A2G8RVV3_9APHY</name>
<evidence type="ECO:0000313" key="5">
    <source>
        <dbReference type="EMBL" id="PIL25639.1"/>
    </source>
</evidence>
<dbReference type="PANTHER" id="PTHR11566">
    <property type="entry name" value="DYNAMIN"/>
    <property type="match status" value="1"/>
</dbReference>
<dbReference type="STRING" id="1077348.A0A2G8RVV3"/>
<proteinExistence type="predicted"/>
<keyword evidence="1" id="KW-0547">Nucleotide-binding</keyword>
<evidence type="ECO:0000313" key="6">
    <source>
        <dbReference type="Proteomes" id="UP000230002"/>
    </source>
</evidence>
<evidence type="ECO:0000259" key="4">
    <source>
        <dbReference type="PROSITE" id="PS51388"/>
    </source>
</evidence>
<dbReference type="SMART" id="SM00053">
    <property type="entry name" value="DYNc"/>
    <property type="match status" value="1"/>
</dbReference>
<evidence type="ECO:0000256" key="2">
    <source>
        <dbReference type="ARBA" id="ARBA00023134"/>
    </source>
</evidence>
<feature type="region of interest" description="Disordered" evidence="3">
    <location>
        <begin position="533"/>
        <end position="656"/>
    </location>
</feature>
<dbReference type="Pfam" id="PF02212">
    <property type="entry name" value="GED"/>
    <property type="match status" value="1"/>
</dbReference>
<dbReference type="InterPro" id="IPR000375">
    <property type="entry name" value="Dynamin_stalk"/>
</dbReference>
<feature type="compositionally biased region" description="Basic and acidic residues" evidence="3">
    <location>
        <begin position="609"/>
        <end position="618"/>
    </location>
</feature>
<sequence>MECRLSHAEKEWSCQIKIRWEYDESSKDNKRLEEVKEVHFGPLLTDKTLVEPMLRRAQAAVLNPHISEEKFVEMGEEKLKASKVDGRKSLLFSRNIVCIELAGPDLVDLSFVDLPGIVQNAEAEVVQLVEDLVRSYIQGTSLILVTLPMSDDIENQKAARLAKLADPQGLRTIGIVAANPRHHVLTKLGSGVLTKPDMLTAGATKARDLWLEVLEGRRHPLFHGYYCTRQPDDDERSKGISAADARAAEAAFFQATTPWASSTQRDRFGTPSLVKSISKLLTQIIQESLPLLLEKVADQLNSCNEQLAKLPPAITTEPTAFVVALLNQFTNELDQCIRGSPTSTELVQGTRKIYESFRYAIRSSAPPFVPYKNADHAPKDISKYVRADARDRSARNKKFTGKVMYLDDVRKHIHASVTRELPGNVPYAAKLSLFLSFQDCWKGSAGSCFDRVQEVFQSALSDLIQKYFERYGNLMAIVRPVAAELIHLCAARTTSQMHMVLQLESSPFTQNHHYLSECRDKWLAKYKDARAGKSPAERVNPAPAPPPAPATPSLFGAPSTAPSPTPPPAFGGSFFGQPASLTGTAPSAFGRTAANSTGSTTAANQSKKRPSEKQKPAEDSSSEEDTPRVNGTKGSDFTFSSMFGGGQRAPPSTTPFVDSAKQELMRETLANLAKLGYSGLTEVDLGKLNPPDIYEEELEVMAEVRAYFQVAYKRVSDYIPLSIDHHFLYAFVKELQQLLFERLGLGTPHAAARCANYIAEDPSMVSIRDELASKKKRLENVQRALFNFGL</sequence>
<dbReference type="SUPFAM" id="SSF52540">
    <property type="entry name" value="P-loop containing nucleoside triphosphate hydrolases"/>
    <property type="match status" value="1"/>
</dbReference>
<dbReference type="GO" id="GO:0005525">
    <property type="term" value="F:GTP binding"/>
    <property type="evidence" value="ECO:0007669"/>
    <property type="project" value="InterPro"/>
</dbReference>
<dbReference type="InterPro" id="IPR001401">
    <property type="entry name" value="Dynamin_GTPase"/>
</dbReference>
<gene>
    <name evidence="5" type="ORF">GSI_11388</name>
</gene>
<dbReference type="Gene3D" id="1.20.120.1240">
    <property type="entry name" value="Dynamin, middle domain"/>
    <property type="match status" value="1"/>
</dbReference>
<dbReference type="OrthoDB" id="5061070at2759"/>
<dbReference type="PANTHER" id="PTHR11566:SF21">
    <property type="entry name" value="DYNAMIN RELATED PROTEIN 1, ISOFORM A"/>
    <property type="match status" value="1"/>
</dbReference>
<dbReference type="GO" id="GO:0016020">
    <property type="term" value="C:membrane"/>
    <property type="evidence" value="ECO:0007669"/>
    <property type="project" value="TreeGrafter"/>
</dbReference>
<accession>A0A2G8RVV3</accession>
<dbReference type="GO" id="GO:0008017">
    <property type="term" value="F:microtubule binding"/>
    <property type="evidence" value="ECO:0007669"/>
    <property type="project" value="TreeGrafter"/>
</dbReference>
<dbReference type="Pfam" id="PF01031">
    <property type="entry name" value="Dynamin_M"/>
    <property type="match status" value="1"/>
</dbReference>
<dbReference type="InterPro" id="IPR045063">
    <property type="entry name" value="Dynamin_N"/>
</dbReference>
<feature type="compositionally biased region" description="Low complexity" evidence="3">
    <location>
        <begin position="551"/>
        <end position="560"/>
    </location>
</feature>
<dbReference type="InterPro" id="IPR003130">
    <property type="entry name" value="GED"/>
</dbReference>
<dbReference type="InterPro" id="IPR027417">
    <property type="entry name" value="P-loop_NTPase"/>
</dbReference>
<dbReference type="GO" id="GO:0005737">
    <property type="term" value="C:cytoplasm"/>
    <property type="evidence" value="ECO:0007669"/>
    <property type="project" value="TreeGrafter"/>
</dbReference>
<dbReference type="EMBL" id="AYKW01000045">
    <property type="protein sequence ID" value="PIL25639.1"/>
    <property type="molecule type" value="Genomic_DNA"/>
</dbReference>
<dbReference type="Pfam" id="PF00350">
    <property type="entry name" value="Dynamin_N"/>
    <property type="match status" value="1"/>
</dbReference>
<feature type="domain" description="GED" evidence="4">
    <location>
        <begin position="697"/>
        <end position="790"/>
    </location>
</feature>
<keyword evidence="6" id="KW-1185">Reference proteome</keyword>
<keyword evidence="2" id="KW-0342">GTP-binding</keyword>
<protein>
    <submittedName>
        <fullName evidence="5">Transporter</fullName>
    </submittedName>
</protein>
<comment type="caution">
    <text evidence="5">The sequence shown here is derived from an EMBL/GenBank/DDBJ whole genome shotgun (WGS) entry which is preliminary data.</text>
</comment>
<dbReference type="GO" id="GO:0003924">
    <property type="term" value="F:GTPase activity"/>
    <property type="evidence" value="ECO:0007669"/>
    <property type="project" value="InterPro"/>
</dbReference>
<reference evidence="5 6" key="1">
    <citation type="journal article" date="2015" name="Sci. Rep.">
        <title>Chromosome-level genome map provides insights into diverse defense mechanisms in the medicinal fungus Ganoderma sinense.</title>
        <authorList>
            <person name="Zhu Y."/>
            <person name="Xu J."/>
            <person name="Sun C."/>
            <person name="Zhou S."/>
            <person name="Xu H."/>
            <person name="Nelson D.R."/>
            <person name="Qian J."/>
            <person name="Song J."/>
            <person name="Luo H."/>
            <person name="Xiang L."/>
            <person name="Li Y."/>
            <person name="Xu Z."/>
            <person name="Ji A."/>
            <person name="Wang L."/>
            <person name="Lu S."/>
            <person name="Hayward A."/>
            <person name="Sun W."/>
            <person name="Li X."/>
            <person name="Schwartz D.C."/>
            <person name="Wang Y."/>
            <person name="Chen S."/>
        </authorList>
    </citation>
    <scope>NUCLEOTIDE SEQUENCE [LARGE SCALE GENOMIC DNA]</scope>
    <source>
        <strain evidence="5 6">ZZ0214-1</strain>
    </source>
</reference>